<dbReference type="GO" id="GO:0000166">
    <property type="term" value="F:nucleotide binding"/>
    <property type="evidence" value="ECO:0007669"/>
    <property type="project" value="UniProtKB-KW"/>
</dbReference>
<organism evidence="13 14">
    <name type="scientific">Coprobacter secundus subsp. similis</name>
    <dbReference type="NCBI Taxonomy" id="2751153"/>
    <lineage>
        <taxon>Bacteria</taxon>
        <taxon>Pseudomonadati</taxon>
        <taxon>Bacteroidota</taxon>
        <taxon>Bacteroidia</taxon>
        <taxon>Bacteroidales</taxon>
        <taxon>Barnesiellaceae</taxon>
        <taxon>Coprobacter</taxon>
    </lineage>
</organism>
<dbReference type="SUPFAM" id="SSF56801">
    <property type="entry name" value="Acetyl-CoA synthetase-like"/>
    <property type="match status" value="1"/>
</dbReference>
<reference evidence="14" key="1">
    <citation type="submission" date="2020-07" db="EMBL/GenBank/DDBJ databases">
        <title>Complete genome sequencing of Coprobacter sp. strain 2CBH44.</title>
        <authorList>
            <person name="Sakamoto M."/>
            <person name="Murakami T."/>
            <person name="Mori H."/>
        </authorList>
    </citation>
    <scope>NUCLEOTIDE SEQUENCE [LARGE SCALE GENOMIC DNA]</scope>
    <source>
        <strain evidence="14">2CBH44</strain>
    </source>
</reference>
<keyword evidence="2 10" id="KW-0436">Ligase</keyword>
<dbReference type="EMBL" id="AP023322">
    <property type="protein sequence ID" value="BCI62180.1"/>
    <property type="molecule type" value="Genomic_DNA"/>
</dbReference>
<dbReference type="EC" id="6.2.1.30" evidence="7 10"/>
<keyword evidence="3 10" id="KW-0547">Nucleotide-binding</keyword>
<dbReference type="GO" id="GO:0047475">
    <property type="term" value="F:phenylacetate-CoA ligase activity"/>
    <property type="evidence" value="ECO:0007669"/>
    <property type="project" value="UniProtKB-EC"/>
</dbReference>
<evidence type="ECO:0000256" key="2">
    <source>
        <dbReference type="ARBA" id="ARBA00022598"/>
    </source>
</evidence>
<gene>
    <name evidence="13" type="ORF">Cop2CBH44_05330</name>
</gene>
<evidence type="ECO:0000256" key="7">
    <source>
        <dbReference type="ARBA" id="ARBA00066629"/>
    </source>
</evidence>
<comment type="subunit">
    <text evidence="1">Monomer.</text>
</comment>
<name>A0A7G1HRT4_9BACT</name>
<proteinExistence type="inferred from homology"/>
<sequence>MIWNETMECMKREDMRKLQGIRLKQTVERVYHNTPFYRKKMQEIGITPNDINSIDDIVKLPFTTKQDLRDNYPFGLFAVPMSEIVRLHASSGTTGRPTVVGYTRQDLVTWAESVARCLSAYGTDKNDIFHVSYGYGLFTGGMGLHYGVENLGATVIPMSSGNTAKQIQLMRDFGPTALACTPSYALYLADAIQDSGIPREEFKLRVGIFGAEPWTENMRREIESKLGIKAYDIYGLSEVMGPGVAHECEYQHGAHISEDHFYPEIIDPKTLEPLAPGESGELVFTTITKEGLPLLRYRTKDLCSLIYEPCPCGRTTVRMTRITGRSDDMLIIRGVNVFPSQVESVILEMQEFEPHYMLIVDRKNNLDTLEVLVEVRPECYSDEITRMVELKKKIAHRLQSVLGIAANVKLVEPRSLERSQGKAKRVIDNRNIQ</sequence>
<evidence type="ECO:0000256" key="5">
    <source>
        <dbReference type="ARBA" id="ARBA00060591"/>
    </source>
</evidence>
<comment type="catalytic activity">
    <reaction evidence="4">
        <text>2-phenylacetate + ATP + CoA = phenylacetyl-CoA + AMP + diphosphate</text>
        <dbReference type="Rhea" id="RHEA:20956"/>
        <dbReference type="ChEBI" id="CHEBI:18401"/>
        <dbReference type="ChEBI" id="CHEBI:30616"/>
        <dbReference type="ChEBI" id="CHEBI:33019"/>
        <dbReference type="ChEBI" id="CHEBI:57287"/>
        <dbReference type="ChEBI" id="CHEBI:57390"/>
        <dbReference type="ChEBI" id="CHEBI:456215"/>
        <dbReference type="EC" id="6.2.1.30"/>
    </reaction>
    <physiologicalReaction direction="left-to-right" evidence="4">
        <dbReference type="Rhea" id="RHEA:20957"/>
    </physiologicalReaction>
</comment>
<dbReference type="PANTHER" id="PTHR43439:SF1">
    <property type="entry name" value="PHENYLACETATE-COENZYME A LIGASE"/>
    <property type="match status" value="1"/>
</dbReference>
<comment type="function">
    <text evidence="10">Catalyzes the activation of phenylacetic acid (PA) to phenylacetyl-CoA (PA-CoA).</text>
</comment>
<evidence type="ECO:0000259" key="11">
    <source>
        <dbReference type="Pfam" id="PF00501"/>
    </source>
</evidence>
<dbReference type="PANTHER" id="PTHR43439">
    <property type="entry name" value="PHENYLACETATE-COENZYME A LIGASE"/>
    <property type="match status" value="1"/>
</dbReference>
<evidence type="ECO:0000256" key="8">
    <source>
        <dbReference type="ARBA" id="ARBA00068695"/>
    </source>
</evidence>
<evidence type="ECO:0000256" key="6">
    <source>
        <dbReference type="ARBA" id="ARBA00061566"/>
    </source>
</evidence>
<dbReference type="PIRSF" id="PIRSF006444">
    <property type="entry name" value="PaaK"/>
    <property type="match status" value="1"/>
</dbReference>
<evidence type="ECO:0000259" key="12">
    <source>
        <dbReference type="Pfam" id="PF14535"/>
    </source>
</evidence>
<comment type="pathway">
    <text evidence="5 10">Aromatic compound metabolism; phenylacetate degradation.</text>
</comment>
<dbReference type="KEGG" id="copr:Cop2CBH44_05330"/>
<feature type="domain" description="AMP-dependent ligase C-terminal" evidence="12">
    <location>
        <begin position="334"/>
        <end position="430"/>
    </location>
</feature>
<dbReference type="UniPathway" id="UPA00930"/>
<dbReference type="CDD" id="cd05913">
    <property type="entry name" value="PaaK"/>
    <property type="match status" value="1"/>
</dbReference>
<dbReference type="InterPro" id="IPR042099">
    <property type="entry name" value="ANL_N_sf"/>
</dbReference>
<dbReference type="Proteomes" id="UP000594042">
    <property type="component" value="Chromosome"/>
</dbReference>
<dbReference type="FunFam" id="3.40.50.12780:FF:000016">
    <property type="entry name" value="Phenylacetate-coenzyme A ligase"/>
    <property type="match status" value="1"/>
</dbReference>
<dbReference type="InterPro" id="IPR028154">
    <property type="entry name" value="AMP-dep_Lig_C"/>
</dbReference>
<dbReference type="InterPro" id="IPR051414">
    <property type="entry name" value="Adenylate-forming_Reductase"/>
</dbReference>
<dbReference type="InterPro" id="IPR045851">
    <property type="entry name" value="AMP-bd_C_sf"/>
</dbReference>
<dbReference type="Gene3D" id="3.30.300.30">
    <property type="match status" value="1"/>
</dbReference>
<evidence type="ECO:0000256" key="3">
    <source>
        <dbReference type="ARBA" id="ARBA00022741"/>
    </source>
</evidence>
<dbReference type="InterPro" id="IPR011880">
    <property type="entry name" value="PA_CoA_ligase"/>
</dbReference>
<evidence type="ECO:0000313" key="13">
    <source>
        <dbReference type="EMBL" id="BCI62180.1"/>
    </source>
</evidence>
<comment type="similarity">
    <text evidence="6 10">Belongs to the phenylacetyl-CoA ligase family.</text>
</comment>
<dbReference type="FunFam" id="3.30.300.30:FF:000019">
    <property type="entry name" value="Phenylacetate-coenzyme A ligase"/>
    <property type="match status" value="1"/>
</dbReference>
<dbReference type="Pfam" id="PF00501">
    <property type="entry name" value="AMP-binding"/>
    <property type="match status" value="1"/>
</dbReference>
<evidence type="ECO:0000256" key="1">
    <source>
        <dbReference type="ARBA" id="ARBA00011245"/>
    </source>
</evidence>
<evidence type="ECO:0000256" key="9">
    <source>
        <dbReference type="ARBA" id="ARBA00075111"/>
    </source>
</evidence>
<dbReference type="GO" id="GO:0010124">
    <property type="term" value="P:phenylacetate catabolic process"/>
    <property type="evidence" value="ECO:0007669"/>
    <property type="project" value="UniProtKB-UniRule"/>
</dbReference>
<evidence type="ECO:0000256" key="4">
    <source>
        <dbReference type="ARBA" id="ARBA00050450"/>
    </source>
</evidence>
<dbReference type="InterPro" id="IPR000873">
    <property type="entry name" value="AMP-dep_synth/lig_dom"/>
</dbReference>
<dbReference type="RefSeq" id="WP_021930150.1">
    <property type="nucleotide sequence ID" value="NZ_AP023322.1"/>
</dbReference>
<keyword evidence="14" id="KW-1185">Reference proteome</keyword>
<dbReference type="Pfam" id="PF14535">
    <property type="entry name" value="AMP-binding_C_2"/>
    <property type="match status" value="1"/>
</dbReference>
<evidence type="ECO:0000256" key="10">
    <source>
        <dbReference type="PIRNR" id="PIRNR006444"/>
    </source>
</evidence>
<protein>
    <recommendedName>
        <fullName evidence="8 10">Phenylacetate-coenzyme A ligase</fullName>
        <ecNumber evidence="7 10">6.2.1.30</ecNumber>
    </recommendedName>
    <alternativeName>
        <fullName evidence="9 10">Phenylacetyl-CoA ligase</fullName>
    </alternativeName>
</protein>
<feature type="domain" description="AMP-dependent synthetase/ligase" evidence="11">
    <location>
        <begin position="89"/>
        <end position="284"/>
    </location>
</feature>
<accession>A0A7G1HRT4</accession>
<dbReference type="Gene3D" id="3.40.50.12780">
    <property type="entry name" value="N-terminal domain of ligase-like"/>
    <property type="match status" value="1"/>
</dbReference>
<evidence type="ECO:0000313" key="14">
    <source>
        <dbReference type="Proteomes" id="UP000594042"/>
    </source>
</evidence>
<dbReference type="AlphaFoldDB" id="A0A7G1HRT4"/>